<keyword evidence="3" id="KW-1185">Reference proteome</keyword>
<organism evidence="3">
    <name type="scientific">Harpegnathos saltator</name>
    <name type="common">Jerdon's jumping ant</name>
    <dbReference type="NCBI Taxonomy" id="610380"/>
    <lineage>
        <taxon>Eukaryota</taxon>
        <taxon>Metazoa</taxon>
        <taxon>Ecdysozoa</taxon>
        <taxon>Arthropoda</taxon>
        <taxon>Hexapoda</taxon>
        <taxon>Insecta</taxon>
        <taxon>Pterygota</taxon>
        <taxon>Neoptera</taxon>
        <taxon>Endopterygota</taxon>
        <taxon>Hymenoptera</taxon>
        <taxon>Apocrita</taxon>
        <taxon>Aculeata</taxon>
        <taxon>Formicoidea</taxon>
        <taxon>Formicidae</taxon>
        <taxon>Ponerinae</taxon>
        <taxon>Ponerini</taxon>
        <taxon>Harpegnathos</taxon>
    </lineage>
</organism>
<feature type="region of interest" description="Disordered" evidence="1">
    <location>
        <begin position="57"/>
        <end position="79"/>
    </location>
</feature>
<sequence length="174" mass="19310">MPLLTAEVLDGRSKRASHLFHTETITGYISTAVNSAEYILRWFESLLHAKTALGKPREQVGKDGRYKSQRPDTKDWSLPSALGHAKAKSRQFREIYTWPADSCPLIAESWGVPCSGYGWSYSPGEGDRRDGRVLACERPERCANCEKVGAGNPCRPPCRTPLASLATHTFPNTM</sequence>
<accession>E2C9G9</accession>
<evidence type="ECO:0000313" key="2">
    <source>
        <dbReference type="EMBL" id="EFN75414.1"/>
    </source>
</evidence>
<dbReference type="AlphaFoldDB" id="E2C9G9"/>
<gene>
    <name evidence="2" type="ORF">EAI_06728</name>
</gene>
<evidence type="ECO:0000313" key="3">
    <source>
        <dbReference type="Proteomes" id="UP000008237"/>
    </source>
</evidence>
<reference evidence="2 3" key="1">
    <citation type="journal article" date="2010" name="Science">
        <title>Genomic comparison of the ants Camponotus floridanus and Harpegnathos saltator.</title>
        <authorList>
            <person name="Bonasio R."/>
            <person name="Zhang G."/>
            <person name="Ye C."/>
            <person name="Mutti N.S."/>
            <person name="Fang X."/>
            <person name="Qin N."/>
            <person name="Donahue G."/>
            <person name="Yang P."/>
            <person name="Li Q."/>
            <person name="Li C."/>
            <person name="Zhang P."/>
            <person name="Huang Z."/>
            <person name="Berger S.L."/>
            <person name="Reinberg D."/>
            <person name="Wang J."/>
            <person name="Liebig J."/>
        </authorList>
    </citation>
    <scope>NUCLEOTIDE SEQUENCE [LARGE SCALE GENOMIC DNA]</scope>
    <source>
        <strain evidence="2 3">R22 G/1</strain>
    </source>
</reference>
<dbReference type="Proteomes" id="UP000008237">
    <property type="component" value="Unassembled WGS sequence"/>
</dbReference>
<evidence type="ECO:0000256" key="1">
    <source>
        <dbReference type="SAM" id="MobiDB-lite"/>
    </source>
</evidence>
<feature type="compositionally biased region" description="Basic and acidic residues" evidence="1">
    <location>
        <begin position="57"/>
        <end position="75"/>
    </location>
</feature>
<proteinExistence type="predicted"/>
<dbReference type="EMBL" id="GL453853">
    <property type="protein sequence ID" value="EFN75414.1"/>
    <property type="molecule type" value="Genomic_DNA"/>
</dbReference>
<protein>
    <submittedName>
        <fullName evidence="2">Uncharacterized protein</fullName>
    </submittedName>
</protein>
<dbReference type="InParanoid" id="E2C9G9"/>
<name>E2C9G9_HARSA</name>